<keyword evidence="3" id="KW-0238">DNA-binding</keyword>
<feature type="region of interest" description="Disordered" evidence="8">
    <location>
        <begin position="191"/>
        <end position="217"/>
    </location>
</feature>
<gene>
    <name evidence="10" type="ORF">NYM_LOCUS28063</name>
</gene>
<evidence type="ECO:0000256" key="1">
    <source>
        <dbReference type="ARBA" id="ARBA00004123"/>
    </source>
</evidence>
<dbReference type="Gene3D" id="3.30.730.10">
    <property type="entry name" value="AP2/ERF domain"/>
    <property type="match status" value="1"/>
</dbReference>
<comment type="subcellular location">
    <subcellularLocation>
        <location evidence="1">Nucleus</location>
    </subcellularLocation>
</comment>
<comment type="similarity">
    <text evidence="7">Belongs to the AP2/ERF transcription factor family. ERF subfamily.</text>
</comment>
<organism evidence="10">
    <name type="scientific">Nymphaea colorata</name>
    <name type="common">pocket water lily</name>
    <dbReference type="NCBI Taxonomy" id="210225"/>
    <lineage>
        <taxon>Eukaryota</taxon>
        <taxon>Viridiplantae</taxon>
        <taxon>Streptophyta</taxon>
        <taxon>Embryophyta</taxon>
        <taxon>Tracheophyta</taxon>
        <taxon>Spermatophyta</taxon>
        <taxon>Magnoliopsida</taxon>
        <taxon>Nymphaeales</taxon>
        <taxon>Nymphaeaceae</taxon>
        <taxon>Nymphaea</taxon>
    </lineage>
</organism>
<reference evidence="10" key="1">
    <citation type="submission" date="2019-09" db="EMBL/GenBank/DDBJ databases">
        <authorList>
            <person name="Zhang L."/>
        </authorList>
    </citation>
    <scope>NUCLEOTIDE SEQUENCE</scope>
</reference>
<dbReference type="Gramene" id="NC9G0273930.1">
    <property type="protein sequence ID" value="NC9G0273930.1:cds"/>
    <property type="gene ID" value="NC9G0273930"/>
</dbReference>
<dbReference type="PANTHER" id="PTHR31839:SF85">
    <property type="entry name" value="AP2_ERF DOMAIN-CONTAINING PROTEIN"/>
    <property type="match status" value="1"/>
</dbReference>
<evidence type="ECO:0000256" key="2">
    <source>
        <dbReference type="ARBA" id="ARBA00023015"/>
    </source>
</evidence>
<evidence type="ECO:0000313" key="10">
    <source>
        <dbReference type="EMBL" id="VVW80569.1"/>
    </source>
</evidence>
<dbReference type="InterPro" id="IPR036955">
    <property type="entry name" value="AP2/ERF_dom_sf"/>
</dbReference>
<feature type="region of interest" description="Disordered" evidence="8">
    <location>
        <begin position="1"/>
        <end position="37"/>
    </location>
</feature>
<evidence type="ECO:0000256" key="8">
    <source>
        <dbReference type="SAM" id="MobiDB-lite"/>
    </source>
</evidence>
<evidence type="ECO:0000256" key="6">
    <source>
        <dbReference type="ARBA" id="ARBA00023242"/>
    </source>
</evidence>
<dbReference type="CDD" id="cd00018">
    <property type="entry name" value="AP2"/>
    <property type="match status" value="1"/>
</dbReference>
<dbReference type="OMA" id="GNKQTFN"/>
<dbReference type="InterPro" id="IPR001471">
    <property type="entry name" value="AP2/ERF_dom"/>
</dbReference>
<sequence length="217" mass="22912">MESSHSQVPEDPPTHEGGGKAPAGKLPPAPGRHPIYHGIRCRSGKWVSEIREPGKMSRIWLGTFPTPEMAAAAFDVAALALKGEAALLNFRDLAASFPVPASTSRDDVRAAAMEAAARFRPPGSDGSSCSGRVSPPDSGPVSTPTPNVAEASSSQLPGDSEKASDMGEFIDEEALFYMPNLLVDMAEGMLLSPPRIGPLVPENSPENSESDTLWSYQ</sequence>
<dbReference type="InterPro" id="IPR045277">
    <property type="entry name" value="DRE1A-I"/>
</dbReference>
<protein>
    <recommendedName>
        <fullName evidence="9">AP2/ERF domain-containing protein</fullName>
    </recommendedName>
</protein>
<feature type="domain" description="AP2/ERF" evidence="9">
    <location>
        <begin position="35"/>
        <end position="91"/>
    </location>
</feature>
<feature type="region of interest" description="Disordered" evidence="8">
    <location>
        <begin position="118"/>
        <end position="163"/>
    </location>
</feature>
<dbReference type="GO" id="GO:0005634">
    <property type="term" value="C:nucleus"/>
    <property type="evidence" value="ECO:0007669"/>
    <property type="project" value="UniProtKB-SubCell"/>
</dbReference>
<dbReference type="Pfam" id="PF00847">
    <property type="entry name" value="AP2"/>
    <property type="match status" value="1"/>
</dbReference>
<evidence type="ECO:0000259" key="9">
    <source>
        <dbReference type="PROSITE" id="PS51032"/>
    </source>
</evidence>
<dbReference type="SUPFAM" id="SSF54171">
    <property type="entry name" value="DNA-binding domain"/>
    <property type="match status" value="1"/>
</dbReference>
<keyword evidence="5" id="KW-0804">Transcription</keyword>
<accession>A0A5K1GWW7</accession>
<dbReference type="OrthoDB" id="1932364at2759"/>
<feature type="compositionally biased region" description="Polar residues" evidence="8">
    <location>
        <begin position="204"/>
        <end position="217"/>
    </location>
</feature>
<keyword evidence="6" id="KW-0539">Nucleus</keyword>
<dbReference type="InterPro" id="IPR016177">
    <property type="entry name" value="DNA-bd_dom_sf"/>
</dbReference>
<dbReference type="AlphaFoldDB" id="A0A5K1GWW7"/>
<dbReference type="GO" id="GO:0003700">
    <property type="term" value="F:DNA-binding transcription factor activity"/>
    <property type="evidence" value="ECO:0007669"/>
    <property type="project" value="InterPro"/>
</dbReference>
<feature type="compositionally biased region" description="Polar residues" evidence="8">
    <location>
        <begin position="140"/>
        <end position="157"/>
    </location>
</feature>
<keyword evidence="4" id="KW-0010">Activator</keyword>
<dbReference type="PROSITE" id="PS51032">
    <property type="entry name" value="AP2_ERF"/>
    <property type="match status" value="1"/>
</dbReference>
<dbReference type="EMBL" id="LR721787">
    <property type="protein sequence ID" value="VVW80569.1"/>
    <property type="molecule type" value="Genomic_DNA"/>
</dbReference>
<evidence type="ECO:0000256" key="7">
    <source>
        <dbReference type="ARBA" id="ARBA00024343"/>
    </source>
</evidence>
<dbReference type="PANTHER" id="PTHR31839">
    <property type="entry name" value="DEHYDRATION-RESPONSIVE ELEMENT-BINDING PROTEIN 1D"/>
    <property type="match status" value="1"/>
</dbReference>
<evidence type="ECO:0000256" key="3">
    <source>
        <dbReference type="ARBA" id="ARBA00023125"/>
    </source>
</evidence>
<name>A0A5K1GWW7_9MAGN</name>
<dbReference type="SMART" id="SM00380">
    <property type="entry name" value="AP2"/>
    <property type="match status" value="1"/>
</dbReference>
<keyword evidence="2" id="KW-0805">Transcription regulation</keyword>
<evidence type="ECO:0000256" key="4">
    <source>
        <dbReference type="ARBA" id="ARBA00023159"/>
    </source>
</evidence>
<evidence type="ECO:0000256" key="5">
    <source>
        <dbReference type="ARBA" id="ARBA00023163"/>
    </source>
</evidence>
<dbReference type="GO" id="GO:0003677">
    <property type="term" value="F:DNA binding"/>
    <property type="evidence" value="ECO:0007669"/>
    <property type="project" value="UniProtKB-KW"/>
</dbReference>
<proteinExistence type="inferred from homology"/>